<organism evidence="3 4">
    <name type="scientific">Clostridium brassicae</name>
    <dbReference type="NCBI Taxonomy" id="2999072"/>
    <lineage>
        <taxon>Bacteria</taxon>
        <taxon>Bacillati</taxon>
        <taxon>Bacillota</taxon>
        <taxon>Clostridia</taxon>
        <taxon>Eubacteriales</taxon>
        <taxon>Clostridiaceae</taxon>
        <taxon>Clostridium</taxon>
    </lineage>
</organism>
<dbReference type="PANTHER" id="PTHR12147">
    <property type="entry name" value="METALLOPEPTIDASE M28 FAMILY MEMBER"/>
    <property type="match status" value="1"/>
</dbReference>
<evidence type="ECO:0000259" key="2">
    <source>
        <dbReference type="Pfam" id="PF04389"/>
    </source>
</evidence>
<keyword evidence="1" id="KW-0472">Membrane</keyword>
<name>A0ABT4D959_9CLOT</name>
<keyword evidence="4" id="KW-1185">Reference proteome</keyword>
<protein>
    <submittedName>
        <fullName evidence="3">M28 family metallopeptidase</fullName>
    </submittedName>
</protein>
<comment type="caution">
    <text evidence="3">The sequence shown here is derived from an EMBL/GenBank/DDBJ whole genome shotgun (WGS) entry which is preliminary data.</text>
</comment>
<gene>
    <name evidence="3" type="ORF">OW729_09415</name>
</gene>
<reference evidence="3" key="1">
    <citation type="submission" date="2022-12" db="EMBL/GenBank/DDBJ databases">
        <title>Clostridium sp. nov., isolated from industrial wastewater.</title>
        <authorList>
            <person name="Jiayan W."/>
        </authorList>
    </citation>
    <scope>NUCLEOTIDE SEQUENCE</scope>
    <source>
        <strain evidence="3">ZC22-4</strain>
    </source>
</reference>
<accession>A0ABT4D959</accession>
<evidence type="ECO:0000313" key="4">
    <source>
        <dbReference type="Proteomes" id="UP001144612"/>
    </source>
</evidence>
<dbReference type="InterPro" id="IPR045175">
    <property type="entry name" value="M28_fam"/>
</dbReference>
<feature type="domain" description="Peptidase M28" evidence="2">
    <location>
        <begin position="4"/>
        <end position="190"/>
    </location>
</feature>
<dbReference type="Proteomes" id="UP001144612">
    <property type="component" value="Unassembled WGS sequence"/>
</dbReference>
<evidence type="ECO:0000256" key="1">
    <source>
        <dbReference type="SAM" id="Phobius"/>
    </source>
</evidence>
<proteinExistence type="predicted"/>
<evidence type="ECO:0000313" key="3">
    <source>
        <dbReference type="EMBL" id="MCY6958820.1"/>
    </source>
</evidence>
<dbReference type="EMBL" id="JAPQFJ010000008">
    <property type="protein sequence ID" value="MCY6958820.1"/>
    <property type="molecule type" value="Genomic_DNA"/>
</dbReference>
<dbReference type="PANTHER" id="PTHR12147:SF26">
    <property type="entry name" value="PEPTIDASE M28 DOMAIN-CONTAINING PROTEIN"/>
    <property type="match status" value="1"/>
</dbReference>
<dbReference type="InterPro" id="IPR007484">
    <property type="entry name" value="Peptidase_M28"/>
</dbReference>
<keyword evidence="1" id="KW-1133">Transmembrane helix</keyword>
<dbReference type="Gene3D" id="3.40.630.10">
    <property type="entry name" value="Zn peptidases"/>
    <property type="match status" value="1"/>
</dbReference>
<dbReference type="Pfam" id="PF04389">
    <property type="entry name" value="Peptidase_M28"/>
    <property type="match status" value="1"/>
</dbReference>
<sequence length="234" mass="26111">MGYIEGKDKDSNPIIISSHFDHLGADLKDTVYKGALDNASGTAFMLEMMKYIKSLGTPEKNILFVGFNAEEFGCLGSDNFVKKYKNYIKNSKVFNFDMIGSDKGVPLCIMGGKNDSVKNDFISSISNTCSSKKIYFNYLFQDSSDHKPFRDNSIDAITFCDNDVSKIHTPKDTIEFISPSAIKRCYNVSSKEIIKYAFNNNPIVVYHQEGLIVSALGIILILITRLKGLGSRKC</sequence>
<keyword evidence="1" id="KW-0812">Transmembrane</keyword>
<dbReference type="SUPFAM" id="SSF53187">
    <property type="entry name" value="Zn-dependent exopeptidases"/>
    <property type="match status" value="1"/>
</dbReference>
<feature type="transmembrane region" description="Helical" evidence="1">
    <location>
        <begin position="203"/>
        <end position="223"/>
    </location>
</feature>